<dbReference type="CDD" id="cd20698">
    <property type="entry name" value="CdiI_Kp-like"/>
    <property type="match status" value="1"/>
</dbReference>
<evidence type="ECO:0000313" key="1">
    <source>
        <dbReference type="EMBL" id="PXY95526.1"/>
    </source>
</evidence>
<comment type="caution">
    <text evidence="1">The sequence shown here is derived from an EMBL/GenBank/DDBJ whole genome shotgun (WGS) entry which is preliminary data.</text>
</comment>
<dbReference type="Proteomes" id="UP000247838">
    <property type="component" value="Unassembled WGS sequence"/>
</dbReference>
<protein>
    <submittedName>
        <fullName evidence="1">Uncharacterized protein</fullName>
    </submittedName>
</protein>
<name>A0A318MXG9_FRIPE</name>
<dbReference type="AlphaFoldDB" id="A0A318MXG9"/>
<organism evidence="1 2">
    <name type="scientific">Frischella perrara</name>
    <dbReference type="NCBI Taxonomy" id="1267021"/>
    <lineage>
        <taxon>Bacteria</taxon>
        <taxon>Pseudomonadati</taxon>
        <taxon>Pseudomonadota</taxon>
        <taxon>Gammaproteobacteria</taxon>
        <taxon>Orbales</taxon>
        <taxon>Orbaceae</taxon>
        <taxon>Frischella</taxon>
    </lineage>
</organism>
<dbReference type="RefSeq" id="WP_110443367.1">
    <property type="nucleotide sequence ID" value="NZ_QGLM01000011.1"/>
</dbReference>
<accession>A0A318MXG9</accession>
<sequence length="116" mass="13964">MFMETFPDEIDLLAFFEGEPTFQDREYLHFAYQYTDQNEMSILFSFSIFESWIQTIIEYKQQRIAHNLMEGVEYFKIERDIKGEYLTTEVELDGSRTKVVIRLQPFISTEFSTLTR</sequence>
<proteinExistence type="predicted"/>
<reference evidence="1 2" key="1">
    <citation type="submission" date="2018-05" db="EMBL/GenBank/DDBJ databases">
        <title>Reference genomes for bee gut microbiota database.</title>
        <authorList>
            <person name="Ellegaard K.M."/>
        </authorList>
    </citation>
    <scope>NUCLEOTIDE SEQUENCE [LARGE SCALE GENOMIC DNA]</scope>
    <source>
        <strain evidence="1 2">ESL0167</strain>
    </source>
</reference>
<gene>
    <name evidence="1" type="ORF">DKK76_04770</name>
</gene>
<evidence type="ECO:0000313" key="2">
    <source>
        <dbReference type="Proteomes" id="UP000247838"/>
    </source>
</evidence>
<dbReference type="EMBL" id="QGLM01000011">
    <property type="protein sequence ID" value="PXY95526.1"/>
    <property type="molecule type" value="Genomic_DNA"/>
</dbReference>